<gene>
    <name evidence="2" type="primary">ORF216580</name>
</gene>
<proteinExistence type="predicted"/>
<sequence length="73" mass="8562">GSQRSCLTQCEEMYRYFRLNFAMTLLQPQGLADDEIIDLLLTVRFRCLADFTVMEIMFILALLVSVVSYWDFP</sequence>
<accession>A0A0B7BZ70</accession>
<feature type="non-terminal residue" evidence="2">
    <location>
        <position position="1"/>
    </location>
</feature>
<protein>
    <submittedName>
        <fullName evidence="2">Uncharacterized protein</fullName>
    </submittedName>
</protein>
<dbReference type="EMBL" id="HACG01050816">
    <property type="protein sequence ID" value="CEK97681.1"/>
    <property type="molecule type" value="Transcribed_RNA"/>
</dbReference>
<name>A0A0B7BZ70_9EUPU</name>
<feature type="transmembrane region" description="Helical" evidence="1">
    <location>
        <begin position="48"/>
        <end position="70"/>
    </location>
</feature>
<dbReference type="AlphaFoldDB" id="A0A0B7BZ70"/>
<evidence type="ECO:0000256" key="1">
    <source>
        <dbReference type="SAM" id="Phobius"/>
    </source>
</evidence>
<evidence type="ECO:0000313" key="2">
    <source>
        <dbReference type="EMBL" id="CEK97681.1"/>
    </source>
</evidence>
<keyword evidence="1" id="KW-0472">Membrane</keyword>
<reference evidence="2" key="1">
    <citation type="submission" date="2014-12" db="EMBL/GenBank/DDBJ databases">
        <title>Insight into the proteome of Arion vulgaris.</title>
        <authorList>
            <person name="Aradska J."/>
            <person name="Bulat T."/>
            <person name="Smidak R."/>
            <person name="Sarate P."/>
            <person name="Gangsoo J."/>
            <person name="Sialana F."/>
            <person name="Bilban M."/>
            <person name="Lubec G."/>
        </authorList>
    </citation>
    <scope>NUCLEOTIDE SEQUENCE</scope>
    <source>
        <tissue evidence="2">Skin</tissue>
    </source>
</reference>
<feature type="non-terminal residue" evidence="2">
    <location>
        <position position="73"/>
    </location>
</feature>
<keyword evidence="1" id="KW-0812">Transmembrane</keyword>
<organism evidence="2">
    <name type="scientific">Arion vulgaris</name>
    <dbReference type="NCBI Taxonomy" id="1028688"/>
    <lineage>
        <taxon>Eukaryota</taxon>
        <taxon>Metazoa</taxon>
        <taxon>Spiralia</taxon>
        <taxon>Lophotrochozoa</taxon>
        <taxon>Mollusca</taxon>
        <taxon>Gastropoda</taxon>
        <taxon>Heterobranchia</taxon>
        <taxon>Euthyneura</taxon>
        <taxon>Panpulmonata</taxon>
        <taxon>Eupulmonata</taxon>
        <taxon>Stylommatophora</taxon>
        <taxon>Helicina</taxon>
        <taxon>Arionoidea</taxon>
        <taxon>Arionidae</taxon>
        <taxon>Arion</taxon>
    </lineage>
</organism>
<keyword evidence="1" id="KW-1133">Transmembrane helix</keyword>